<evidence type="ECO:0000259" key="3">
    <source>
        <dbReference type="SMART" id="SM00460"/>
    </source>
</evidence>
<feature type="transmembrane region" description="Helical" evidence="2">
    <location>
        <begin position="598"/>
        <end position="618"/>
    </location>
</feature>
<dbReference type="InterPro" id="IPR052901">
    <property type="entry name" value="Bact_TGase-like"/>
</dbReference>
<dbReference type="EMBL" id="JBHMBC010000021">
    <property type="protein sequence ID" value="MFB9820392.1"/>
    <property type="molecule type" value="Genomic_DNA"/>
</dbReference>
<proteinExistence type="predicted"/>
<dbReference type="SMART" id="SM00460">
    <property type="entry name" value="TGc"/>
    <property type="match status" value="1"/>
</dbReference>
<dbReference type="Pfam" id="PF01841">
    <property type="entry name" value="Transglut_core"/>
    <property type="match status" value="1"/>
</dbReference>
<dbReference type="SUPFAM" id="SSF54001">
    <property type="entry name" value="Cysteine proteinases"/>
    <property type="match status" value="1"/>
</dbReference>
<feature type="transmembrane region" description="Helical" evidence="2">
    <location>
        <begin position="203"/>
        <end position="222"/>
    </location>
</feature>
<evidence type="ECO:0000313" key="4">
    <source>
        <dbReference type="EMBL" id="MFB9820392.1"/>
    </source>
</evidence>
<dbReference type="InterPro" id="IPR038765">
    <property type="entry name" value="Papain-like_cys_pep_sf"/>
</dbReference>
<keyword evidence="2" id="KW-0472">Membrane</keyword>
<gene>
    <name evidence="4" type="ORF">ACFFP1_12900</name>
</gene>
<feature type="transmembrane region" description="Helical" evidence="2">
    <location>
        <begin position="110"/>
        <end position="127"/>
    </location>
</feature>
<name>A0ABV5Y075_ARTRM</name>
<sequence>MSAAIAFAVLGASLSLNGVFRGWAWLVPAITTVFVVGLTLAALRALRVHPVLTTLGGLLGLVFILDFTFFRPESIAGFIPSGATLDTLGQFLKRAGETVVSETAPVSPNAGIVFVACAGLGLFTVLIDALAVPLGMPATSGLGLLVVLVFPATIKPQGGGLPGFLAAAVGFILILGCSQWFAPDSRLQTDNAHGTGQLKRSMVIGGVALVLGLLLPLAVPGFERGTFPVGSRLNPWGVSNGLNPMITLGNSLRNPTGDGSITYATSSTAPVYLRSVTIDKFDGDTWAPDDREASRRIGPGRMAPDYPLPSELVRQVTVIDTGQFTSPYLPVPYAPTAVNGLSGRWSWDPATLSIRGEDGTTRNQQYTVYSALPALTSATLSQDNAKPTSISQDFIQLPSNVPDIVKNTAKAVTAGANGNYAKAMAIQDYLRSSQFSYSLQAPVQGGYDGNGMSVLADFLQQKSGYCVHFASAMAVMARLDGIPSRIAVGYAPGHATGATVAVAGQEPLPEYQVDARDAHAWPELYFEGVGWVAFEPTPSRGVVPPYASEPVAPGGPSTNLHDENLTPGSSTPAPSTAAVPPLAGPGVGSGTATGSATVLYATAAALLLAVLAASPRLVRSGIRARRLRPSRANQIGSGGAAGPAPPRDGPVLAWAELQDLATDYGIPPVPSETPRHFAARLSNSAALGAPAAAASPSGAADDAGQHALASLTGDFERQRYGPPAAVAANTAAEQANTAAVRIAAVRAAFRRNASWFAVFRADWFPPSLMSRWFQLLWSPFRRLGRISAAAARRAAASVQRLFEAIRWRR</sequence>
<dbReference type="PANTHER" id="PTHR42736:SF1">
    <property type="entry name" value="PROTEIN-GLUTAMINE GAMMA-GLUTAMYLTRANSFERASE"/>
    <property type="match status" value="1"/>
</dbReference>
<evidence type="ECO:0000256" key="2">
    <source>
        <dbReference type="SAM" id="Phobius"/>
    </source>
</evidence>
<dbReference type="InterPro" id="IPR002931">
    <property type="entry name" value="Transglutaminase-like"/>
</dbReference>
<dbReference type="PANTHER" id="PTHR42736">
    <property type="entry name" value="PROTEIN-GLUTAMINE GAMMA-GLUTAMYLTRANSFERASE"/>
    <property type="match status" value="1"/>
</dbReference>
<feature type="domain" description="Transglutaminase-like" evidence="3">
    <location>
        <begin position="458"/>
        <end position="538"/>
    </location>
</feature>
<feature type="transmembrane region" description="Helical" evidence="2">
    <location>
        <begin position="134"/>
        <end position="154"/>
    </location>
</feature>
<keyword evidence="5" id="KW-1185">Reference proteome</keyword>
<dbReference type="RefSeq" id="WP_308193839.1">
    <property type="nucleotide sequence ID" value="NZ_BAAAWN010000001.1"/>
</dbReference>
<feature type="compositionally biased region" description="Low complexity" evidence="1">
    <location>
        <begin position="566"/>
        <end position="581"/>
    </location>
</feature>
<dbReference type="InterPro" id="IPR021878">
    <property type="entry name" value="TgpA_N"/>
</dbReference>
<comment type="caution">
    <text evidence="4">The sequence shown here is derived from an EMBL/GenBank/DDBJ whole genome shotgun (WGS) entry which is preliminary data.</text>
</comment>
<keyword evidence="2" id="KW-1133">Transmembrane helix</keyword>
<organism evidence="4 5">
    <name type="scientific">Arthrobacter ramosus</name>
    <dbReference type="NCBI Taxonomy" id="1672"/>
    <lineage>
        <taxon>Bacteria</taxon>
        <taxon>Bacillati</taxon>
        <taxon>Actinomycetota</taxon>
        <taxon>Actinomycetes</taxon>
        <taxon>Micrococcales</taxon>
        <taxon>Micrococcaceae</taxon>
        <taxon>Arthrobacter</taxon>
    </lineage>
</organism>
<feature type="transmembrane region" description="Helical" evidence="2">
    <location>
        <begin position="25"/>
        <end position="43"/>
    </location>
</feature>
<dbReference type="Gene3D" id="3.10.620.30">
    <property type="match status" value="1"/>
</dbReference>
<feature type="transmembrane region" description="Helical" evidence="2">
    <location>
        <begin position="160"/>
        <end position="182"/>
    </location>
</feature>
<protein>
    <submittedName>
        <fullName evidence="4">DUF3488 and transglutaminase-like domain-containing protein</fullName>
    </submittedName>
</protein>
<evidence type="ECO:0000313" key="5">
    <source>
        <dbReference type="Proteomes" id="UP001589702"/>
    </source>
</evidence>
<keyword evidence="2" id="KW-0812">Transmembrane</keyword>
<dbReference type="Pfam" id="PF11992">
    <property type="entry name" value="TgpA_N"/>
    <property type="match status" value="1"/>
</dbReference>
<feature type="transmembrane region" description="Helical" evidence="2">
    <location>
        <begin position="50"/>
        <end position="70"/>
    </location>
</feature>
<reference evidence="4 5" key="1">
    <citation type="submission" date="2024-09" db="EMBL/GenBank/DDBJ databases">
        <authorList>
            <person name="Sun Q."/>
            <person name="Mori K."/>
        </authorList>
    </citation>
    <scope>NUCLEOTIDE SEQUENCE [LARGE SCALE GENOMIC DNA]</scope>
    <source>
        <strain evidence="4 5">JCM 1334</strain>
    </source>
</reference>
<dbReference type="Proteomes" id="UP001589702">
    <property type="component" value="Unassembled WGS sequence"/>
</dbReference>
<feature type="region of interest" description="Disordered" evidence="1">
    <location>
        <begin position="545"/>
        <end position="590"/>
    </location>
</feature>
<evidence type="ECO:0000256" key="1">
    <source>
        <dbReference type="SAM" id="MobiDB-lite"/>
    </source>
</evidence>
<dbReference type="InterPro" id="IPR025403">
    <property type="entry name" value="TgpA-like_C"/>
</dbReference>
<feature type="region of interest" description="Disordered" evidence="1">
    <location>
        <begin position="629"/>
        <end position="648"/>
    </location>
</feature>
<dbReference type="Pfam" id="PF13559">
    <property type="entry name" value="DUF4129"/>
    <property type="match status" value="1"/>
</dbReference>
<accession>A0ABV5Y075</accession>